<proteinExistence type="predicted"/>
<gene>
    <name evidence="1" type="ORF">CFOL_v3_29715</name>
</gene>
<dbReference type="EMBL" id="BDDD01003845">
    <property type="protein sequence ID" value="GAV86283.1"/>
    <property type="molecule type" value="Genomic_DNA"/>
</dbReference>
<dbReference type="STRING" id="3775.A0A1Q3D1W0"/>
<dbReference type="AlphaFoldDB" id="A0A1Q3D1W0"/>
<organism evidence="1 2">
    <name type="scientific">Cephalotus follicularis</name>
    <name type="common">Albany pitcher plant</name>
    <dbReference type="NCBI Taxonomy" id="3775"/>
    <lineage>
        <taxon>Eukaryota</taxon>
        <taxon>Viridiplantae</taxon>
        <taxon>Streptophyta</taxon>
        <taxon>Embryophyta</taxon>
        <taxon>Tracheophyta</taxon>
        <taxon>Spermatophyta</taxon>
        <taxon>Magnoliopsida</taxon>
        <taxon>eudicotyledons</taxon>
        <taxon>Gunneridae</taxon>
        <taxon>Pentapetalae</taxon>
        <taxon>rosids</taxon>
        <taxon>fabids</taxon>
        <taxon>Oxalidales</taxon>
        <taxon>Cephalotaceae</taxon>
        <taxon>Cephalotus</taxon>
    </lineage>
</organism>
<dbReference type="Proteomes" id="UP000187406">
    <property type="component" value="Unassembled WGS sequence"/>
</dbReference>
<dbReference type="InterPro" id="IPR043128">
    <property type="entry name" value="Rev_trsase/Diguanyl_cyclase"/>
</dbReference>
<dbReference type="PANTHER" id="PTHR33064">
    <property type="entry name" value="POL PROTEIN"/>
    <property type="match status" value="1"/>
</dbReference>
<dbReference type="InterPro" id="IPR043502">
    <property type="entry name" value="DNA/RNA_pol_sf"/>
</dbReference>
<dbReference type="SUPFAM" id="SSF56672">
    <property type="entry name" value="DNA/RNA polymerases"/>
    <property type="match status" value="1"/>
</dbReference>
<reference evidence="2" key="1">
    <citation type="submission" date="2016-04" db="EMBL/GenBank/DDBJ databases">
        <title>Cephalotus genome sequencing.</title>
        <authorList>
            <person name="Fukushima K."/>
            <person name="Hasebe M."/>
            <person name="Fang X."/>
        </authorList>
    </citation>
    <scope>NUCLEOTIDE SEQUENCE [LARGE SCALE GENOMIC DNA]</scope>
    <source>
        <strain evidence="2">cv. St1</strain>
    </source>
</reference>
<evidence type="ECO:0000313" key="1">
    <source>
        <dbReference type="EMBL" id="GAV86283.1"/>
    </source>
</evidence>
<dbReference type="PANTHER" id="PTHR33064:SF37">
    <property type="entry name" value="RIBONUCLEASE H"/>
    <property type="match status" value="1"/>
</dbReference>
<protein>
    <recommendedName>
        <fullName evidence="3">Reverse transcriptase/retrotransposon-derived protein RNase H-like domain-containing protein</fullName>
    </recommendedName>
</protein>
<dbReference type="FunFam" id="3.30.70.270:FF:000020">
    <property type="entry name" value="Transposon Tf2-6 polyprotein-like Protein"/>
    <property type="match status" value="1"/>
</dbReference>
<evidence type="ECO:0000313" key="2">
    <source>
        <dbReference type="Proteomes" id="UP000187406"/>
    </source>
</evidence>
<comment type="caution">
    <text evidence="1">The sequence shown here is derived from an EMBL/GenBank/DDBJ whole genome shotgun (WGS) entry which is preliminary data.</text>
</comment>
<name>A0A1Q3D1W0_CEPFO</name>
<accession>A0A1Q3D1W0</accession>
<evidence type="ECO:0008006" key="3">
    <source>
        <dbReference type="Google" id="ProtNLM"/>
    </source>
</evidence>
<dbReference type="InParanoid" id="A0A1Q3D1W0"/>
<dbReference type="Gene3D" id="3.30.70.270">
    <property type="match status" value="2"/>
</dbReference>
<sequence length="147" mass="16592">MHLVHLEKVWDCLTAHQLNAKLRKCTFDQSTIEYLGHIISKNGVQPDPMKLQAVMAWPSPTNVKQLRGFLGLTGYYRIFVKNYALIASPLTDLLRKDAFIWINDYPGSFETLKNSTMITPVLALTDFNSEFQVVTDASSLGMRAVLS</sequence>
<dbReference type="OrthoDB" id="1909920at2759"/>
<keyword evidence="2" id="KW-1185">Reference proteome</keyword>
<dbReference type="InterPro" id="IPR051320">
    <property type="entry name" value="Viral_Replic_Matur_Polypro"/>
</dbReference>